<feature type="signal peptide" evidence="2">
    <location>
        <begin position="1"/>
        <end position="21"/>
    </location>
</feature>
<evidence type="ECO:0008006" key="5">
    <source>
        <dbReference type="Google" id="ProtNLM"/>
    </source>
</evidence>
<feature type="region of interest" description="Disordered" evidence="1">
    <location>
        <begin position="647"/>
        <end position="676"/>
    </location>
</feature>
<organism evidence="3 4">
    <name type="scientific">Candidatus Kaiserbacteria bacterium RIFCSPHIGHO2_01_FULL_54_36b</name>
    <dbReference type="NCBI Taxonomy" id="1798483"/>
    <lineage>
        <taxon>Bacteria</taxon>
        <taxon>Candidatus Kaiseribacteriota</taxon>
    </lineage>
</organism>
<dbReference type="EMBL" id="MFKW01000079">
    <property type="protein sequence ID" value="OGG49210.1"/>
    <property type="molecule type" value="Genomic_DNA"/>
</dbReference>
<feature type="chain" id="PRO_5009523402" description="DUF4430 domain-containing protein" evidence="2">
    <location>
        <begin position="22"/>
        <end position="708"/>
    </location>
</feature>
<evidence type="ECO:0000313" key="3">
    <source>
        <dbReference type="EMBL" id="OGG49210.1"/>
    </source>
</evidence>
<evidence type="ECO:0000256" key="1">
    <source>
        <dbReference type="SAM" id="MobiDB-lite"/>
    </source>
</evidence>
<dbReference type="AlphaFoldDB" id="A0A1F6CJQ0"/>
<reference evidence="3 4" key="1">
    <citation type="journal article" date="2016" name="Nat. Commun.">
        <title>Thousands of microbial genomes shed light on interconnected biogeochemical processes in an aquifer system.</title>
        <authorList>
            <person name="Anantharaman K."/>
            <person name="Brown C.T."/>
            <person name="Hug L.A."/>
            <person name="Sharon I."/>
            <person name="Castelle C.J."/>
            <person name="Probst A.J."/>
            <person name="Thomas B.C."/>
            <person name="Singh A."/>
            <person name="Wilkins M.J."/>
            <person name="Karaoz U."/>
            <person name="Brodie E.L."/>
            <person name="Williams K.H."/>
            <person name="Hubbard S.S."/>
            <person name="Banfield J.F."/>
        </authorList>
    </citation>
    <scope>NUCLEOTIDE SEQUENCE [LARGE SCALE GENOMIC DNA]</scope>
</reference>
<keyword evidence="2" id="KW-0732">Signal</keyword>
<evidence type="ECO:0000313" key="4">
    <source>
        <dbReference type="Proteomes" id="UP000176445"/>
    </source>
</evidence>
<name>A0A1F6CJQ0_9BACT</name>
<dbReference type="Proteomes" id="UP000176445">
    <property type="component" value="Unassembled WGS sequence"/>
</dbReference>
<comment type="caution">
    <text evidence="3">The sequence shown here is derived from an EMBL/GenBank/DDBJ whole genome shotgun (WGS) entry which is preliminary data.</text>
</comment>
<dbReference type="InterPro" id="IPR008930">
    <property type="entry name" value="Terpenoid_cyclase/PrenylTrfase"/>
</dbReference>
<accession>A0A1F6CJQ0</accession>
<proteinExistence type="predicted"/>
<sequence>MKKLFLILLLVSATSPVLAHANEATTTPDLATTTPDIIATTTPDVVATTTPEVSTSTPSTATITIRDGDIVAFTGIVELAASTSPAVDIAPTNSSSTVAIPPDSLLATLVALDATTTDFDITDLAYFSSFDSFIINCITVPAVPTTPHCFNWTYAVDGTFPQVGIDDTLLQDGDIVHLFFGPPRQTVLSTTTVAVDDPFTATAQRYDLDSGMYVGVAGVVLGVGISNPDFSFTEFATSTSDVNGEAIFSMNATGTFAVGIQEDFYFPSASITIVDAPATTTDEAPEQEQEDVEQPSSGGGGGGEIVHFEFNVPLALSFLAEKQQPDGSFGALLYTDWAAFAFAASDPGNAPSTGSGQAKNLLREYLLTAEPSLESITDYERHAMALMALGIDPYTGAPKDYIAPIVAAFDGTQIGNASIPHDDIFAIFPLLHAGYSASDEIIQKAVAFILSKQSASGSWGDPDTTAAAVQALVEVRSLPGVFNALSKAESYLHSQQQSNSGFSNSFSTSWVMQAIAALGQAPSQWSPSGTYPEDYLVSLQQTDGGIEPTSTDTNSRVWATSYAIPAALNRTWDSLLQSFSKPSTAGGNGAVLGVSTSTVSTSSPQAVSTTTPIVATSTPAVSTSTPPTVDTGTTTLVVATTSGTIKPPAKKSTVVKKPTPVPKASVPAPPATSSQTIPTQVAAAASTAPKSFLGKIWQTVTSFFAWIF</sequence>
<dbReference type="CDD" id="cd00688">
    <property type="entry name" value="ISOPREN_C2_like"/>
    <property type="match status" value="1"/>
</dbReference>
<feature type="region of interest" description="Disordered" evidence="1">
    <location>
        <begin position="279"/>
        <end position="300"/>
    </location>
</feature>
<protein>
    <recommendedName>
        <fullName evidence="5">DUF4430 domain-containing protein</fullName>
    </recommendedName>
</protein>
<dbReference type="Gene3D" id="1.50.10.20">
    <property type="match status" value="1"/>
</dbReference>
<dbReference type="SUPFAM" id="SSF48239">
    <property type="entry name" value="Terpenoid cyclases/Protein prenyltransferases"/>
    <property type="match status" value="1"/>
</dbReference>
<feature type="compositionally biased region" description="Low complexity" evidence="1">
    <location>
        <begin position="647"/>
        <end position="674"/>
    </location>
</feature>
<evidence type="ECO:0000256" key="2">
    <source>
        <dbReference type="SAM" id="SignalP"/>
    </source>
</evidence>
<feature type="compositionally biased region" description="Acidic residues" evidence="1">
    <location>
        <begin position="283"/>
        <end position="293"/>
    </location>
</feature>
<gene>
    <name evidence="3" type="ORF">A2704_05005</name>
</gene>